<feature type="region of interest" description="Disordered" evidence="1">
    <location>
        <begin position="268"/>
        <end position="291"/>
    </location>
</feature>
<evidence type="ECO:0000313" key="2">
    <source>
        <dbReference type="EMBL" id="KAA6390547.1"/>
    </source>
</evidence>
<evidence type="ECO:0000256" key="1">
    <source>
        <dbReference type="SAM" id="MobiDB-lite"/>
    </source>
</evidence>
<organism evidence="2 3">
    <name type="scientific">Streblomastix strix</name>
    <dbReference type="NCBI Taxonomy" id="222440"/>
    <lineage>
        <taxon>Eukaryota</taxon>
        <taxon>Metamonada</taxon>
        <taxon>Preaxostyla</taxon>
        <taxon>Oxymonadida</taxon>
        <taxon>Streblomastigidae</taxon>
        <taxon>Streblomastix</taxon>
    </lineage>
</organism>
<evidence type="ECO:0000313" key="3">
    <source>
        <dbReference type="Proteomes" id="UP000324800"/>
    </source>
</evidence>
<dbReference type="AlphaFoldDB" id="A0A5J4W6R3"/>
<name>A0A5J4W6R3_9EUKA</name>
<feature type="compositionally biased region" description="Low complexity" evidence="1">
    <location>
        <begin position="273"/>
        <end position="287"/>
    </location>
</feature>
<gene>
    <name evidence="2" type="ORF">EZS28_013926</name>
</gene>
<accession>A0A5J4W6R3</accession>
<comment type="caution">
    <text evidence="2">The sequence shown here is derived from an EMBL/GenBank/DDBJ whole genome shotgun (WGS) entry which is preliminary data.</text>
</comment>
<dbReference type="EMBL" id="SNRW01003184">
    <property type="protein sequence ID" value="KAA6390547.1"/>
    <property type="molecule type" value="Genomic_DNA"/>
</dbReference>
<sequence>MKRSTSPIHVSYPDLIVKSRGLNVSYKQNPIIQKRILSPQRNKNQTYNQQVEYQFPQDRRSIQFPQKIAVSQSSPTNASFSMNKNSSFSSVNKIQSYKIKKGSYYLKKQPQSGISASNWTSNFASDVSPVPRIPIYAKPLPAANTSFSYEKPSSEVNIMPTPAQISILRNGELHSPTHIFTRVEYDDDDNFFRSRNRRILSPSFASNGSVDINIHVESPPPLFSGNIVMDQNSINQIDGDLNFNNTKGLSPFALNKLAGQNEYIVNDSELSESESSNQQISQFSISQKNRNAVRRKMKNQNSTYMSASASNQTNYPIDTQIDIRSGIHDQQIEDQQDTYQLRRSHHNVGPFDVSIPIPLYKPEVITITRPYSSSNSVYSHSSQQSSLSDPSSSSTSIDVKMNVTSPFIPIDQLHSFSNSPHSIKDIRYRQIIRIKDHNQSKYRILPEINRFINQIQD</sequence>
<dbReference type="Proteomes" id="UP000324800">
    <property type="component" value="Unassembled WGS sequence"/>
</dbReference>
<reference evidence="2 3" key="1">
    <citation type="submission" date="2019-03" db="EMBL/GenBank/DDBJ databases">
        <title>Single cell metagenomics reveals metabolic interactions within the superorganism composed of flagellate Streblomastix strix and complex community of Bacteroidetes bacteria on its surface.</title>
        <authorList>
            <person name="Treitli S.C."/>
            <person name="Kolisko M."/>
            <person name="Husnik F."/>
            <person name="Keeling P."/>
            <person name="Hampl V."/>
        </authorList>
    </citation>
    <scope>NUCLEOTIDE SEQUENCE [LARGE SCALE GENOMIC DNA]</scope>
    <source>
        <strain evidence="2">ST1C</strain>
    </source>
</reference>
<protein>
    <submittedName>
        <fullName evidence="2">Uncharacterized protein</fullName>
    </submittedName>
</protein>
<proteinExistence type="predicted"/>
<feature type="region of interest" description="Disordered" evidence="1">
    <location>
        <begin position="373"/>
        <end position="396"/>
    </location>
</feature>